<name>A0AAE0ZMS7_9GAST</name>
<evidence type="ECO:0000313" key="2">
    <source>
        <dbReference type="Proteomes" id="UP001283361"/>
    </source>
</evidence>
<comment type="caution">
    <text evidence="1">The sequence shown here is derived from an EMBL/GenBank/DDBJ whole genome shotgun (WGS) entry which is preliminary data.</text>
</comment>
<proteinExistence type="predicted"/>
<evidence type="ECO:0000313" key="1">
    <source>
        <dbReference type="EMBL" id="KAK3771756.1"/>
    </source>
</evidence>
<gene>
    <name evidence="1" type="ORF">RRG08_060705</name>
</gene>
<dbReference type="Proteomes" id="UP001283361">
    <property type="component" value="Unassembled WGS sequence"/>
</dbReference>
<dbReference type="EMBL" id="JAWDGP010003685">
    <property type="protein sequence ID" value="KAK3771756.1"/>
    <property type="molecule type" value="Genomic_DNA"/>
</dbReference>
<dbReference type="AlphaFoldDB" id="A0AAE0ZMS7"/>
<reference evidence="1" key="1">
    <citation type="journal article" date="2023" name="G3 (Bethesda)">
        <title>A reference genome for the long-term kleptoplast-retaining sea slug Elysia crispata morphotype clarki.</title>
        <authorList>
            <person name="Eastman K.E."/>
            <person name="Pendleton A.L."/>
            <person name="Shaikh M.A."/>
            <person name="Suttiyut T."/>
            <person name="Ogas R."/>
            <person name="Tomko P."/>
            <person name="Gavelis G."/>
            <person name="Widhalm J.R."/>
            <person name="Wisecaver J.H."/>
        </authorList>
    </citation>
    <scope>NUCLEOTIDE SEQUENCE</scope>
    <source>
        <strain evidence="1">ECLA1</strain>
    </source>
</reference>
<accession>A0AAE0ZMS7</accession>
<keyword evidence="2" id="KW-1185">Reference proteome</keyword>
<sequence>MHPHGTSAIFFPHLKHSPTRHQRYLLSTTGSIHPHGTSAIFFPHLKQAPTRHQRYLLSTSEAFTHTAPALSSFHV</sequence>
<organism evidence="1 2">
    <name type="scientific">Elysia crispata</name>
    <name type="common">lettuce slug</name>
    <dbReference type="NCBI Taxonomy" id="231223"/>
    <lineage>
        <taxon>Eukaryota</taxon>
        <taxon>Metazoa</taxon>
        <taxon>Spiralia</taxon>
        <taxon>Lophotrochozoa</taxon>
        <taxon>Mollusca</taxon>
        <taxon>Gastropoda</taxon>
        <taxon>Heterobranchia</taxon>
        <taxon>Euthyneura</taxon>
        <taxon>Panpulmonata</taxon>
        <taxon>Sacoglossa</taxon>
        <taxon>Placobranchoidea</taxon>
        <taxon>Plakobranchidae</taxon>
        <taxon>Elysia</taxon>
    </lineage>
</organism>
<protein>
    <submittedName>
        <fullName evidence="1">Uncharacterized protein</fullName>
    </submittedName>
</protein>